<dbReference type="EMBL" id="JBEDNZ010000020">
    <property type="protein sequence ID" value="KAL0819617.1"/>
    <property type="molecule type" value="Genomic_DNA"/>
</dbReference>
<evidence type="ECO:0000256" key="4">
    <source>
        <dbReference type="ARBA" id="ARBA00022729"/>
    </source>
</evidence>
<comment type="similarity">
    <text evidence="2">Belongs to the NPC2 family.</text>
</comment>
<evidence type="ECO:0000313" key="8">
    <source>
        <dbReference type="EMBL" id="KAL0819617.1"/>
    </source>
</evidence>
<comment type="subcellular location">
    <subcellularLocation>
        <location evidence="1">Secreted</location>
    </subcellularLocation>
</comment>
<dbReference type="PANTHER" id="PTHR11306">
    <property type="entry name" value="NIEMANN PICK TYPE C2 PROTEIN NPC2-RELATED"/>
    <property type="match status" value="1"/>
</dbReference>
<dbReference type="GO" id="GO:0005576">
    <property type="term" value="C:extracellular region"/>
    <property type="evidence" value="ECO:0007669"/>
    <property type="project" value="UniProtKB-SubCell"/>
</dbReference>
<organism evidence="8 11">
    <name type="scientific">Loxostege sticticalis</name>
    <name type="common">Beet webworm moth</name>
    <dbReference type="NCBI Taxonomy" id="481309"/>
    <lineage>
        <taxon>Eukaryota</taxon>
        <taxon>Metazoa</taxon>
        <taxon>Ecdysozoa</taxon>
        <taxon>Arthropoda</taxon>
        <taxon>Hexapoda</taxon>
        <taxon>Insecta</taxon>
        <taxon>Pterygota</taxon>
        <taxon>Neoptera</taxon>
        <taxon>Endopterygota</taxon>
        <taxon>Lepidoptera</taxon>
        <taxon>Glossata</taxon>
        <taxon>Ditrysia</taxon>
        <taxon>Pyraloidea</taxon>
        <taxon>Crambidae</taxon>
        <taxon>Pyraustinae</taxon>
        <taxon>Loxostege</taxon>
    </lineage>
</organism>
<keyword evidence="5" id="KW-1015">Disulfide bond</keyword>
<dbReference type="SUPFAM" id="SSF81296">
    <property type="entry name" value="E set domains"/>
    <property type="match status" value="1"/>
</dbReference>
<evidence type="ECO:0000256" key="6">
    <source>
        <dbReference type="SAM" id="Phobius"/>
    </source>
</evidence>
<keyword evidence="6" id="KW-1133">Transmembrane helix</keyword>
<keyword evidence="4" id="KW-0732">Signal</keyword>
<protein>
    <recommendedName>
        <fullName evidence="7">MD-2-related lipid-recognition domain-containing protein</fullName>
    </recommendedName>
</protein>
<dbReference type="CDD" id="cd00916">
    <property type="entry name" value="Npc2_like"/>
    <property type="match status" value="1"/>
</dbReference>
<dbReference type="InterPro" id="IPR014756">
    <property type="entry name" value="Ig_E-set"/>
</dbReference>
<keyword evidence="10" id="KW-1185">Reference proteome</keyword>
<evidence type="ECO:0000259" key="7">
    <source>
        <dbReference type="SMART" id="SM00737"/>
    </source>
</evidence>
<evidence type="ECO:0000256" key="1">
    <source>
        <dbReference type="ARBA" id="ARBA00004613"/>
    </source>
</evidence>
<dbReference type="AlphaFoldDB" id="A0ABD0SJ41"/>
<evidence type="ECO:0000256" key="2">
    <source>
        <dbReference type="ARBA" id="ARBA00006370"/>
    </source>
</evidence>
<evidence type="ECO:0000256" key="5">
    <source>
        <dbReference type="ARBA" id="ARBA00023157"/>
    </source>
</evidence>
<evidence type="ECO:0000313" key="9">
    <source>
        <dbReference type="EMBL" id="KAL0869093.1"/>
    </source>
</evidence>
<keyword evidence="3" id="KW-0964">Secreted</keyword>
<feature type="transmembrane region" description="Helical" evidence="6">
    <location>
        <begin position="21"/>
        <end position="42"/>
    </location>
</feature>
<name>A0ABD0SJ41_LOXSC</name>
<dbReference type="EMBL" id="JBEUOH010000020">
    <property type="protein sequence ID" value="KAL0869093.1"/>
    <property type="molecule type" value="Genomic_DNA"/>
</dbReference>
<keyword evidence="6" id="KW-0812">Transmembrane</keyword>
<accession>A0ABD0SJ41</accession>
<dbReference type="InterPro" id="IPR003172">
    <property type="entry name" value="ML_dom"/>
</dbReference>
<evidence type="ECO:0000313" key="10">
    <source>
        <dbReference type="Proteomes" id="UP001549920"/>
    </source>
</evidence>
<reference evidence="10 11" key="1">
    <citation type="submission" date="2024-06" db="EMBL/GenBank/DDBJ databases">
        <title>A chromosome-level genome assembly of beet webworm, Loxostege sticticalis.</title>
        <authorList>
            <person name="Zhang Y."/>
        </authorList>
    </citation>
    <scope>NUCLEOTIDE SEQUENCE [LARGE SCALE GENOMIC DNA]</scope>
    <source>
        <strain evidence="9">AQ026</strain>
        <strain evidence="8">AQ028</strain>
        <tissue evidence="8">Male pupae</tissue>
        <tissue evidence="9">Whole body</tissue>
    </source>
</reference>
<dbReference type="Gene3D" id="2.60.40.770">
    <property type="match status" value="1"/>
</dbReference>
<dbReference type="InterPro" id="IPR033916">
    <property type="entry name" value="ML_Npc2-like"/>
</dbReference>
<dbReference type="InterPro" id="IPR039670">
    <property type="entry name" value="NPC2-like"/>
</dbReference>
<gene>
    <name evidence="9" type="ORF">ABMA27_007400</name>
    <name evidence="8" type="ORF">ABMA28_007699</name>
</gene>
<sequence length="179" mass="19417">MAGGLAGAVDRIQRARRAPQVTMAPLSLVVLSCSALIALAVATDVRQCAGKSFNQLAENVQLSPCKKLPCRLKKGTDQHITINFTPDEDLTDVKNEVTAKVLGLDVPFIGVDGNSICDKLYTESGEKAECPVKAGNKYVYKDSFPVLTVYPSINTNVHWALLGRSNKNIICFEVPVRIQ</sequence>
<dbReference type="PANTHER" id="PTHR11306:SF68">
    <property type="entry name" value="NPC INTRACELLULAR CHOLESTEROL TRANSPORTER 2"/>
    <property type="match status" value="1"/>
</dbReference>
<evidence type="ECO:0000256" key="3">
    <source>
        <dbReference type="ARBA" id="ARBA00022525"/>
    </source>
</evidence>
<dbReference type="Pfam" id="PF02221">
    <property type="entry name" value="E1_DerP2_DerF2"/>
    <property type="match status" value="1"/>
</dbReference>
<dbReference type="FunFam" id="2.60.40.770:FF:000001">
    <property type="entry name" value="NPC intracellular cholesterol transporter 2"/>
    <property type="match status" value="1"/>
</dbReference>
<dbReference type="Proteomes" id="UP001549920">
    <property type="component" value="Unassembled WGS sequence"/>
</dbReference>
<proteinExistence type="inferred from homology"/>
<evidence type="ECO:0000313" key="11">
    <source>
        <dbReference type="Proteomes" id="UP001549921"/>
    </source>
</evidence>
<keyword evidence="6" id="KW-0472">Membrane</keyword>
<feature type="domain" description="MD-2-related lipid-recognition" evidence="7">
    <location>
        <begin position="45"/>
        <end position="176"/>
    </location>
</feature>
<comment type="caution">
    <text evidence="8">The sequence shown here is derived from an EMBL/GenBank/DDBJ whole genome shotgun (WGS) entry which is preliminary data.</text>
</comment>
<dbReference type="SMART" id="SM00737">
    <property type="entry name" value="ML"/>
    <property type="match status" value="1"/>
</dbReference>
<dbReference type="Proteomes" id="UP001549921">
    <property type="component" value="Unassembled WGS sequence"/>
</dbReference>